<organism evidence="2 4">
    <name type="scientific">Xanthomonas perforans</name>
    <dbReference type="NCBI Taxonomy" id="442694"/>
    <lineage>
        <taxon>Bacteria</taxon>
        <taxon>Pseudomonadati</taxon>
        <taxon>Pseudomonadota</taxon>
        <taxon>Gammaproteobacteria</taxon>
        <taxon>Lysobacterales</taxon>
        <taxon>Lysobacteraceae</taxon>
        <taxon>Xanthomonas</taxon>
    </lineage>
</organism>
<dbReference type="InterPro" id="IPR048082">
    <property type="entry name" value="ParC-like"/>
</dbReference>
<evidence type="ECO:0000313" key="1">
    <source>
        <dbReference type="EMBL" id="KLC12430.1"/>
    </source>
</evidence>
<dbReference type="RefSeq" id="WP_040279228.1">
    <property type="nucleotide sequence ID" value="NZ_CP116308.1"/>
</dbReference>
<gene>
    <name evidence="2" type="ORF">G3W61_18240</name>
    <name evidence="1" type="ORF">XP315_00175</name>
</gene>
<protein>
    <recommendedName>
        <fullName evidence="5">Partition protein</fullName>
    </recommendedName>
</protein>
<dbReference type="EMBL" id="JAAGYU010000106">
    <property type="protein sequence ID" value="NEL78162.1"/>
    <property type="molecule type" value="Genomic_DNA"/>
</dbReference>
<accession>A0A6P0FVS2</accession>
<evidence type="ECO:0000313" key="4">
    <source>
        <dbReference type="Proteomes" id="UP000471082"/>
    </source>
</evidence>
<name>A0A6P0FVS2_XANPE</name>
<dbReference type="Proteomes" id="UP000035369">
    <property type="component" value="Unassembled WGS sequence"/>
</dbReference>
<evidence type="ECO:0008006" key="5">
    <source>
        <dbReference type="Google" id="ProtNLM"/>
    </source>
</evidence>
<keyword evidence="3" id="KW-1185">Reference proteome</keyword>
<evidence type="ECO:0000313" key="3">
    <source>
        <dbReference type="Proteomes" id="UP000035369"/>
    </source>
</evidence>
<dbReference type="NCBIfam" id="NF041544">
    <property type="entry name" value="ParC"/>
    <property type="match status" value="1"/>
</dbReference>
<dbReference type="AlphaFoldDB" id="A0A6P0FVS2"/>
<sequence length="111" mass="12131">MIEPDEFADLESATVVDHRVYRELAAAGSVQGACVRSAGEDKGLVILLRVGNQNRVLGRRAGGPRYFQSFDSAAHVLDQAGIVDWVATSRGWTPKTAVKYRQDKEARAAEE</sequence>
<proteinExistence type="predicted"/>
<dbReference type="Proteomes" id="UP000471082">
    <property type="component" value="Unassembled WGS sequence"/>
</dbReference>
<reference evidence="1 3" key="1">
    <citation type="submission" date="2015-02" db="EMBL/GenBank/DDBJ databases">
        <title>Whole genome sequencing of multiple isolates of three species of pepper and tomato-infecting xanthomonads reveals genetic diversity in field strains and pinpoints effectors responsible for host specificity.</title>
        <authorList>
            <person name="Schwartz A."/>
            <person name="Dahlbeck D."/>
            <person name="Staskawicz B."/>
            <person name="Bart R."/>
            <person name="Potnis N."/>
            <person name="Minsavage G."/>
            <person name="Timilsina S."/>
            <person name="Goss E."/>
            <person name="Jones J."/>
            <person name="Vallad G."/>
            <person name="Barak J."/>
            <person name="Miller S."/>
            <person name="Ritchie D."/>
            <person name="Martins J.Jr."/>
            <person name="Patane J.S."/>
            <person name="Setubal J.C."/>
        </authorList>
    </citation>
    <scope>NUCLEOTIDE SEQUENCE [LARGE SCALE GENOMIC DNA]</scope>
    <source>
        <strain evidence="1 3">Xp3-15</strain>
    </source>
</reference>
<evidence type="ECO:0000313" key="2">
    <source>
        <dbReference type="EMBL" id="NEL78162.1"/>
    </source>
</evidence>
<dbReference type="EMBL" id="JZUY01000003">
    <property type="protein sequence ID" value="KLC12430.1"/>
    <property type="molecule type" value="Genomic_DNA"/>
</dbReference>
<reference evidence="2 4" key="2">
    <citation type="submission" date="2019-11" db="EMBL/GenBank/DDBJ databases">
        <title>Genome-resolved metagenomics to study the prevalence of co-infection and intraspecific heterogeneity among plant pathogen metapopulations.</title>
        <authorList>
            <person name="Newberry E."/>
            <person name="Bhandari R."/>
            <person name="Kemble J."/>
            <person name="Sikora E."/>
            <person name="Potnis N."/>
        </authorList>
    </citation>
    <scope>NUCLEOTIDE SEQUENCE [LARGE SCALE GENOMIC DNA]</scope>
    <source>
        <strain evidence="2">Xp_Tom_Tuscaloosa_18b</strain>
    </source>
</reference>
<dbReference type="GeneID" id="61780257"/>
<comment type="caution">
    <text evidence="2">The sequence shown here is derived from an EMBL/GenBank/DDBJ whole genome shotgun (WGS) entry which is preliminary data.</text>
</comment>